<protein>
    <submittedName>
        <fullName evidence="4">RNA-binding protein</fullName>
    </submittedName>
</protein>
<dbReference type="InterPro" id="IPR012677">
    <property type="entry name" value="Nucleotide-bd_a/b_plait_sf"/>
</dbReference>
<name>A0A955L1Q3_9BACT</name>
<dbReference type="PANTHER" id="PTHR48025">
    <property type="entry name" value="OS02G0815200 PROTEIN"/>
    <property type="match status" value="1"/>
</dbReference>
<dbReference type="GO" id="GO:0003729">
    <property type="term" value="F:mRNA binding"/>
    <property type="evidence" value="ECO:0007669"/>
    <property type="project" value="TreeGrafter"/>
</dbReference>
<evidence type="ECO:0000256" key="2">
    <source>
        <dbReference type="ARBA" id="ARBA00022884"/>
    </source>
</evidence>
<evidence type="ECO:0000313" key="5">
    <source>
        <dbReference type="Proteomes" id="UP000775877"/>
    </source>
</evidence>
<dbReference type="AlphaFoldDB" id="A0A955L1Q3"/>
<dbReference type="PROSITE" id="PS50102">
    <property type="entry name" value="RRM"/>
    <property type="match status" value="1"/>
</dbReference>
<dbReference type="InterPro" id="IPR035979">
    <property type="entry name" value="RBD_domain_sf"/>
</dbReference>
<dbReference type="PANTHER" id="PTHR48025:SF1">
    <property type="entry name" value="RRM DOMAIN-CONTAINING PROTEIN"/>
    <property type="match status" value="1"/>
</dbReference>
<gene>
    <name evidence="4" type="ORF">KC678_03300</name>
</gene>
<proteinExistence type="predicted"/>
<dbReference type="SMART" id="SM00361">
    <property type="entry name" value="RRM_1"/>
    <property type="match status" value="1"/>
</dbReference>
<reference evidence="4" key="2">
    <citation type="journal article" date="2021" name="Microbiome">
        <title>Successional dynamics and alternative stable states in a saline activated sludge microbial community over 9 years.</title>
        <authorList>
            <person name="Wang Y."/>
            <person name="Ye J."/>
            <person name="Ju F."/>
            <person name="Liu L."/>
            <person name="Boyd J.A."/>
            <person name="Deng Y."/>
            <person name="Parks D.H."/>
            <person name="Jiang X."/>
            <person name="Yin X."/>
            <person name="Woodcroft B.J."/>
            <person name="Tyson G.W."/>
            <person name="Hugenholtz P."/>
            <person name="Polz M.F."/>
            <person name="Zhang T."/>
        </authorList>
    </citation>
    <scope>NUCLEOTIDE SEQUENCE</scope>
    <source>
        <strain evidence="4">HKST-UBA13</strain>
    </source>
</reference>
<dbReference type="SMART" id="SM00360">
    <property type="entry name" value="RRM"/>
    <property type="match status" value="1"/>
</dbReference>
<dbReference type="EMBL" id="JAGQLJ010000068">
    <property type="protein sequence ID" value="MCA9381265.1"/>
    <property type="molecule type" value="Genomic_DNA"/>
</dbReference>
<organism evidence="4 5">
    <name type="scientific">Candidatus Dojkabacteria bacterium</name>
    <dbReference type="NCBI Taxonomy" id="2099670"/>
    <lineage>
        <taxon>Bacteria</taxon>
        <taxon>Candidatus Dojkabacteria</taxon>
    </lineage>
</organism>
<dbReference type="Pfam" id="PF00076">
    <property type="entry name" value="RRM_1"/>
    <property type="match status" value="1"/>
</dbReference>
<feature type="domain" description="RRM" evidence="3">
    <location>
        <begin position="2"/>
        <end position="80"/>
    </location>
</feature>
<keyword evidence="1" id="KW-0677">Repeat</keyword>
<accession>A0A955L1Q3</accession>
<sequence>MKKVYVGNLNWAMKTEDLKEVFSEVGTVEDAIVITDRQTGRSKGFGFVTFSTEEEAQAAIQEFDGKEVDGRELRVSIAEERKEKPRQDRY</sequence>
<dbReference type="Gene3D" id="3.30.70.330">
    <property type="match status" value="1"/>
</dbReference>
<comment type="caution">
    <text evidence="4">The sequence shown here is derived from an EMBL/GenBank/DDBJ whole genome shotgun (WGS) entry which is preliminary data.</text>
</comment>
<dbReference type="InterPro" id="IPR048289">
    <property type="entry name" value="RRM2_NsCP33-like"/>
</dbReference>
<evidence type="ECO:0000256" key="1">
    <source>
        <dbReference type="ARBA" id="ARBA00022737"/>
    </source>
</evidence>
<evidence type="ECO:0000313" key="4">
    <source>
        <dbReference type="EMBL" id="MCA9381265.1"/>
    </source>
</evidence>
<dbReference type="SUPFAM" id="SSF54928">
    <property type="entry name" value="RNA-binding domain, RBD"/>
    <property type="match status" value="1"/>
</dbReference>
<keyword evidence="2" id="KW-0694">RNA-binding</keyword>
<dbReference type="Proteomes" id="UP000775877">
    <property type="component" value="Unassembled WGS sequence"/>
</dbReference>
<dbReference type="InterPro" id="IPR000504">
    <property type="entry name" value="RRM_dom"/>
</dbReference>
<dbReference type="InterPro" id="IPR003954">
    <property type="entry name" value="RRM_euk-type"/>
</dbReference>
<evidence type="ECO:0000259" key="3">
    <source>
        <dbReference type="PROSITE" id="PS50102"/>
    </source>
</evidence>
<dbReference type="InterPro" id="IPR050502">
    <property type="entry name" value="Euk_RNA-bind_prot"/>
</dbReference>
<dbReference type="CDD" id="cd21608">
    <property type="entry name" value="RRM2_NsCP33_like"/>
    <property type="match status" value="1"/>
</dbReference>
<reference evidence="4" key="1">
    <citation type="submission" date="2020-04" db="EMBL/GenBank/DDBJ databases">
        <authorList>
            <person name="Zhang T."/>
        </authorList>
    </citation>
    <scope>NUCLEOTIDE SEQUENCE</scope>
    <source>
        <strain evidence="4">HKST-UBA13</strain>
    </source>
</reference>